<feature type="region of interest" description="Disordered" evidence="1">
    <location>
        <begin position="144"/>
        <end position="183"/>
    </location>
</feature>
<dbReference type="EMBL" id="JAMZMK010008695">
    <property type="protein sequence ID" value="KAI7738931.1"/>
    <property type="molecule type" value="Genomic_DNA"/>
</dbReference>
<dbReference type="AlphaFoldDB" id="A0AAD5CBL0"/>
<keyword evidence="3" id="KW-1185">Reference proteome</keyword>
<gene>
    <name evidence="2" type="ORF">M8C21_031817</name>
</gene>
<dbReference type="Proteomes" id="UP001206925">
    <property type="component" value="Unassembled WGS sequence"/>
</dbReference>
<evidence type="ECO:0000313" key="2">
    <source>
        <dbReference type="EMBL" id="KAI7738931.1"/>
    </source>
</evidence>
<feature type="region of interest" description="Disordered" evidence="1">
    <location>
        <begin position="38"/>
        <end position="64"/>
    </location>
</feature>
<name>A0AAD5CBL0_AMBAR</name>
<organism evidence="2 3">
    <name type="scientific">Ambrosia artemisiifolia</name>
    <name type="common">Common ragweed</name>
    <dbReference type="NCBI Taxonomy" id="4212"/>
    <lineage>
        <taxon>Eukaryota</taxon>
        <taxon>Viridiplantae</taxon>
        <taxon>Streptophyta</taxon>
        <taxon>Embryophyta</taxon>
        <taxon>Tracheophyta</taxon>
        <taxon>Spermatophyta</taxon>
        <taxon>Magnoliopsida</taxon>
        <taxon>eudicotyledons</taxon>
        <taxon>Gunneridae</taxon>
        <taxon>Pentapetalae</taxon>
        <taxon>asterids</taxon>
        <taxon>campanulids</taxon>
        <taxon>Asterales</taxon>
        <taxon>Asteraceae</taxon>
        <taxon>Asteroideae</taxon>
        <taxon>Heliantheae alliance</taxon>
        <taxon>Heliantheae</taxon>
        <taxon>Ambrosia</taxon>
    </lineage>
</organism>
<sequence length="198" mass="21921">MESNFHGDLADIFRPGSVNSSDPPGVSDWQYFDHQSDQEPQMIQKSTTNQDIVHHHHHHHQGFGQPFTSLLTDPFIHEAAGTSSTTTTTSPCFFGTTSLNENDHKQLSTAARIQLGFDDNNNHDHNNIFSKMLQISSNGTKSEIINSSSNSSKRSLLEASSTTSLQISSPRNPAIKRRKSQAKKVVCIPAPTPRLLQM</sequence>
<feature type="compositionally biased region" description="Polar residues" evidence="1">
    <location>
        <begin position="38"/>
        <end position="51"/>
    </location>
</feature>
<accession>A0AAD5CBL0</accession>
<feature type="compositionally biased region" description="Low complexity" evidence="1">
    <location>
        <begin position="144"/>
        <end position="161"/>
    </location>
</feature>
<protein>
    <submittedName>
        <fullName evidence="2">Uncharacterized protein</fullName>
    </submittedName>
</protein>
<comment type="caution">
    <text evidence="2">The sequence shown here is derived from an EMBL/GenBank/DDBJ whole genome shotgun (WGS) entry which is preliminary data.</text>
</comment>
<feature type="compositionally biased region" description="Polar residues" evidence="1">
    <location>
        <begin position="162"/>
        <end position="171"/>
    </location>
</feature>
<evidence type="ECO:0000313" key="3">
    <source>
        <dbReference type="Proteomes" id="UP001206925"/>
    </source>
</evidence>
<proteinExistence type="predicted"/>
<reference evidence="2" key="1">
    <citation type="submission" date="2022-06" db="EMBL/GenBank/DDBJ databases">
        <title>Uncovering the hologenomic basis of an extraordinary plant invasion.</title>
        <authorList>
            <person name="Bieker V.C."/>
            <person name="Martin M.D."/>
            <person name="Gilbert T."/>
            <person name="Hodgins K."/>
            <person name="Battlay P."/>
            <person name="Petersen B."/>
            <person name="Wilson J."/>
        </authorList>
    </citation>
    <scope>NUCLEOTIDE SEQUENCE</scope>
    <source>
        <strain evidence="2">AA19_3_7</strain>
        <tissue evidence="2">Leaf</tissue>
    </source>
</reference>
<evidence type="ECO:0000256" key="1">
    <source>
        <dbReference type="SAM" id="MobiDB-lite"/>
    </source>
</evidence>